<evidence type="ECO:0000256" key="11">
    <source>
        <dbReference type="ARBA" id="ARBA00023204"/>
    </source>
</evidence>
<evidence type="ECO:0000256" key="9">
    <source>
        <dbReference type="ARBA" id="ARBA00023125"/>
    </source>
</evidence>
<dbReference type="GO" id="GO:0006310">
    <property type="term" value="P:DNA recombination"/>
    <property type="evidence" value="ECO:0007669"/>
    <property type="project" value="UniProtKB-UniRule"/>
</dbReference>
<dbReference type="GO" id="GO:0000287">
    <property type="term" value="F:magnesium ion binding"/>
    <property type="evidence" value="ECO:0007669"/>
    <property type="project" value="UniProtKB-UniRule"/>
</dbReference>
<evidence type="ECO:0000256" key="13">
    <source>
        <dbReference type="HAMAP-Rule" id="MF_00034"/>
    </source>
</evidence>
<name>A0A2R4W0P7_THEAF</name>
<feature type="binding site" evidence="13">
    <location>
        <position position="138"/>
    </location>
    <ligand>
        <name>Mg(2+)</name>
        <dbReference type="ChEBI" id="CHEBI:18420"/>
        <label>1</label>
    </ligand>
</feature>
<dbReference type="GO" id="GO:0005737">
    <property type="term" value="C:cytoplasm"/>
    <property type="evidence" value="ECO:0007669"/>
    <property type="project" value="UniProtKB-SubCell"/>
</dbReference>
<dbReference type="AlphaFoldDB" id="A0A2R4W0P7"/>
<keyword evidence="10 13" id="KW-0233">DNA recombination</keyword>
<evidence type="ECO:0000256" key="3">
    <source>
        <dbReference type="ARBA" id="ARBA00022722"/>
    </source>
</evidence>
<comment type="subcellular location">
    <subcellularLocation>
        <location evidence="13">Cytoplasm</location>
    </subcellularLocation>
</comment>
<evidence type="ECO:0000313" key="16">
    <source>
        <dbReference type="Proteomes" id="UP000244792"/>
    </source>
</evidence>
<dbReference type="GO" id="GO:0003677">
    <property type="term" value="F:DNA binding"/>
    <property type="evidence" value="ECO:0007669"/>
    <property type="project" value="UniProtKB-KW"/>
</dbReference>
<keyword evidence="16" id="KW-1185">Reference proteome</keyword>
<dbReference type="FunFam" id="3.30.420.10:FF:000002">
    <property type="entry name" value="Crossover junction endodeoxyribonuclease RuvC"/>
    <property type="match status" value="1"/>
</dbReference>
<dbReference type="InterPro" id="IPR020563">
    <property type="entry name" value="X-over_junc_endoDNase_Mg_BS"/>
</dbReference>
<dbReference type="GO" id="GO:0006281">
    <property type="term" value="P:DNA repair"/>
    <property type="evidence" value="ECO:0007669"/>
    <property type="project" value="UniProtKB-UniRule"/>
</dbReference>
<evidence type="ECO:0000256" key="12">
    <source>
        <dbReference type="ARBA" id="ARBA00029354"/>
    </source>
</evidence>
<gene>
    <name evidence="13" type="primary">ruvC</name>
    <name evidence="15" type="ORF">TDSAC_0969</name>
</gene>
<sequence length="158" mass="18020">MIILGIDPGVADIGYALVRKSSEIKLESCGLIQIHGYNQNQRLCKIFEELNLLIDKYNPQACSIEKLFYFKNQKTVMDVSEGRGVIKLVLSKRNIQYREYTPKEVKRLISGNGLANKDQVKRSVEYILSSNFDNLQDDVTDAIALALVYSYDDSIYSR</sequence>
<evidence type="ECO:0000256" key="4">
    <source>
        <dbReference type="ARBA" id="ARBA00022723"/>
    </source>
</evidence>
<dbReference type="Proteomes" id="UP000244792">
    <property type="component" value="Chromosome"/>
</dbReference>
<comment type="similarity">
    <text evidence="1 13">Belongs to the RuvC family.</text>
</comment>
<dbReference type="InterPro" id="IPR036397">
    <property type="entry name" value="RNaseH_sf"/>
</dbReference>
<feature type="binding site" evidence="13">
    <location>
        <position position="65"/>
    </location>
    <ligand>
        <name>Mg(2+)</name>
        <dbReference type="ChEBI" id="CHEBI:18420"/>
        <label>2</label>
    </ligand>
</feature>
<dbReference type="OrthoDB" id="9805499at2"/>
<dbReference type="SUPFAM" id="SSF53098">
    <property type="entry name" value="Ribonuclease H-like"/>
    <property type="match status" value="1"/>
</dbReference>
<dbReference type="Gene3D" id="3.30.420.10">
    <property type="entry name" value="Ribonuclease H-like superfamily/Ribonuclease H"/>
    <property type="match status" value="1"/>
</dbReference>
<comment type="subunit">
    <text evidence="13">Homodimer which binds Holliday junction (HJ) DNA. The HJ becomes 2-fold symmetrical on binding to RuvC with unstacked arms; it has a different conformation from HJ DNA in complex with RuvA. In the full resolvosome a probable DNA-RuvA(4)-RuvB(12)-RuvC(2) complex forms which resolves the HJ.</text>
</comment>
<comment type="function">
    <text evidence="13">The RuvA-RuvB-RuvC complex processes Holliday junction (HJ) DNA during genetic recombination and DNA repair. Endonuclease that resolves HJ intermediates. Cleaves cruciform DNA by making single-stranded nicks across the HJ at symmetrical positions within the homologous arms, yielding a 5'-phosphate and a 3'-hydroxyl group; requires a central core of homology in the junction. The consensus cleavage sequence is 5'-(A/T)TT(C/G)-3'. Cleavage occurs on the 3'-side of the TT dinucleotide at the point of strand exchange. HJ branch migration catalyzed by RuvA-RuvB allows RuvC to scan DNA until it finds its consensus sequence, where it cleaves and resolves the cruciform DNA.</text>
</comment>
<dbReference type="CDD" id="cd16962">
    <property type="entry name" value="RuvC"/>
    <property type="match status" value="1"/>
</dbReference>
<evidence type="ECO:0000256" key="10">
    <source>
        <dbReference type="ARBA" id="ARBA00023172"/>
    </source>
</evidence>
<comment type="catalytic activity">
    <reaction evidence="12 13">
        <text>Endonucleolytic cleavage at a junction such as a reciprocal single-stranded crossover between two homologous DNA duplexes (Holliday junction).</text>
        <dbReference type="EC" id="3.1.21.10"/>
    </reaction>
</comment>
<dbReference type="RefSeq" id="WP_108309132.1">
    <property type="nucleotide sequence ID" value="NZ_CP020921.1"/>
</dbReference>
<keyword evidence="7 13" id="KW-0378">Hydrolase</keyword>
<keyword evidence="2 13" id="KW-0963">Cytoplasm</keyword>
<keyword evidence="3 13" id="KW-0540">Nuclease</keyword>
<feature type="active site" evidence="13">
    <location>
        <position position="7"/>
    </location>
</feature>
<comment type="cofactor">
    <cofactor evidence="13">
        <name>Mg(2+)</name>
        <dbReference type="ChEBI" id="CHEBI:18420"/>
    </cofactor>
    <text evidence="13">Binds 2 Mg(2+) ion per subunit.</text>
</comment>
<evidence type="ECO:0000256" key="5">
    <source>
        <dbReference type="ARBA" id="ARBA00022759"/>
    </source>
</evidence>
<evidence type="ECO:0000256" key="2">
    <source>
        <dbReference type="ARBA" id="ARBA00022490"/>
    </source>
</evidence>
<keyword evidence="8 13" id="KW-0460">Magnesium</keyword>
<dbReference type="PANTHER" id="PTHR30194">
    <property type="entry name" value="CROSSOVER JUNCTION ENDODEOXYRIBONUCLEASE RUVC"/>
    <property type="match status" value="1"/>
</dbReference>
<dbReference type="PANTHER" id="PTHR30194:SF3">
    <property type="entry name" value="CROSSOVER JUNCTION ENDODEOXYRIBONUCLEASE RUVC"/>
    <property type="match status" value="1"/>
</dbReference>
<dbReference type="PROSITE" id="PS01321">
    <property type="entry name" value="RUVC"/>
    <property type="match status" value="1"/>
</dbReference>
<feature type="active site" evidence="13">
    <location>
        <position position="65"/>
    </location>
</feature>
<organism evidence="15 16">
    <name type="scientific">Thermodesulfobium acidiphilum</name>
    <dbReference type="NCBI Taxonomy" id="1794699"/>
    <lineage>
        <taxon>Bacteria</taxon>
        <taxon>Pseudomonadati</taxon>
        <taxon>Thermodesulfobiota</taxon>
        <taxon>Thermodesulfobiia</taxon>
        <taxon>Thermodesulfobiales</taxon>
        <taxon>Thermodesulfobiaceae</taxon>
        <taxon>Thermodesulfobium</taxon>
    </lineage>
</organism>
<keyword evidence="5 13" id="KW-0255">Endonuclease</keyword>
<dbReference type="Pfam" id="PF02075">
    <property type="entry name" value="RuvC"/>
    <property type="match status" value="1"/>
</dbReference>
<dbReference type="PRINTS" id="PR00696">
    <property type="entry name" value="RSOLVASERUVC"/>
</dbReference>
<dbReference type="GO" id="GO:0008821">
    <property type="term" value="F:crossover junction DNA endonuclease activity"/>
    <property type="evidence" value="ECO:0007669"/>
    <property type="project" value="UniProtKB-UniRule"/>
</dbReference>
<dbReference type="EC" id="3.1.21.10" evidence="13 14"/>
<protein>
    <recommendedName>
        <fullName evidence="13 14">Crossover junction endodeoxyribonuclease RuvC</fullName>
        <ecNumber evidence="13 14">3.1.21.10</ecNumber>
    </recommendedName>
    <alternativeName>
        <fullName evidence="13">Holliday junction nuclease RuvC</fullName>
    </alternativeName>
    <alternativeName>
        <fullName evidence="13">Holliday junction resolvase RuvC</fullName>
    </alternativeName>
</protein>
<dbReference type="EMBL" id="CP020921">
    <property type="protein sequence ID" value="AWB10322.1"/>
    <property type="molecule type" value="Genomic_DNA"/>
</dbReference>
<evidence type="ECO:0000256" key="8">
    <source>
        <dbReference type="ARBA" id="ARBA00022842"/>
    </source>
</evidence>
<evidence type="ECO:0000313" key="15">
    <source>
        <dbReference type="EMBL" id="AWB10322.1"/>
    </source>
</evidence>
<evidence type="ECO:0000256" key="1">
    <source>
        <dbReference type="ARBA" id="ARBA00009518"/>
    </source>
</evidence>
<dbReference type="KEGG" id="taci:TDSAC_0969"/>
<dbReference type="NCBIfam" id="TIGR00228">
    <property type="entry name" value="ruvC"/>
    <property type="match status" value="1"/>
</dbReference>
<proteinExistence type="inferred from homology"/>
<keyword evidence="11 13" id="KW-0234">DNA repair</keyword>
<dbReference type="InterPro" id="IPR002176">
    <property type="entry name" value="X-over_junc_endoDNase_RuvC"/>
</dbReference>
<dbReference type="InterPro" id="IPR012337">
    <property type="entry name" value="RNaseH-like_sf"/>
</dbReference>
<accession>A0A2R4W0P7</accession>
<reference evidence="15 16" key="1">
    <citation type="submission" date="2017-04" db="EMBL/GenBank/DDBJ databases">
        <title>Genomic insights into metabolism of Thermodesulfobium acidiphilum.</title>
        <authorList>
            <person name="Toshchakov S.V."/>
            <person name="Frolov E.N."/>
            <person name="Kublanov I.V."/>
            <person name="Samarov N.I."/>
            <person name="Novikov A."/>
            <person name="Lebedinsky A.V."/>
            <person name="Bonch-Osmolovskaya E.A."/>
            <person name="Chernyh N.A."/>
        </authorList>
    </citation>
    <scope>NUCLEOTIDE SEQUENCE [LARGE SCALE GENOMIC DNA]</scope>
    <source>
        <strain evidence="15 16">3127-1</strain>
    </source>
</reference>
<keyword evidence="9 13" id="KW-0238">DNA-binding</keyword>
<evidence type="ECO:0000256" key="6">
    <source>
        <dbReference type="ARBA" id="ARBA00022763"/>
    </source>
</evidence>
<dbReference type="HAMAP" id="MF_00034">
    <property type="entry name" value="RuvC"/>
    <property type="match status" value="1"/>
</dbReference>
<dbReference type="GO" id="GO:0048476">
    <property type="term" value="C:Holliday junction resolvase complex"/>
    <property type="evidence" value="ECO:0007669"/>
    <property type="project" value="UniProtKB-UniRule"/>
</dbReference>
<evidence type="ECO:0000256" key="14">
    <source>
        <dbReference type="NCBIfam" id="TIGR00228"/>
    </source>
</evidence>
<keyword evidence="6 13" id="KW-0227">DNA damage</keyword>
<evidence type="ECO:0000256" key="7">
    <source>
        <dbReference type="ARBA" id="ARBA00022801"/>
    </source>
</evidence>
<feature type="binding site" evidence="13">
    <location>
        <position position="7"/>
    </location>
    <ligand>
        <name>Mg(2+)</name>
        <dbReference type="ChEBI" id="CHEBI:18420"/>
        <label>1</label>
    </ligand>
</feature>
<keyword evidence="4 13" id="KW-0479">Metal-binding</keyword>
<feature type="active site" evidence="13">
    <location>
        <position position="138"/>
    </location>
</feature>